<keyword evidence="2" id="KW-0012">Acyltransferase</keyword>
<dbReference type="GO" id="GO:0016746">
    <property type="term" value="F:acyltransferase activity"/>
    <property type="evidence" value="ECO:0007669"/>
    <property type="project" value="UniProtKB-KW"/>
</dbReference>
<dbReference type="OrthoDB" id="7208816at2"/>
<organism evidence="6 7">
    <name type="scientific">Limimonas halophila</name>
    <dbReference type="NCBI Taxonomy" id="1082479"/>
    <lineage>
        <taxon>Bacteria</taxon>
        <taxon>Pseudomonadati</taxon>
        <taxon>Pseudomonadota</taxon>
        <taxon>Alphaproteobacteria</taxon>
        <taxon>Rhodospirillales</taxon>
        <taxon>Rhodovibrionaceae</taxon>
        <taxon>Limimonas</taxon>
    </lineage>
</organism>
<dbReference type="GO" id="GO:0042619">
    <property type="term" value="P:poly-hydroxybutyrate biosynthetic process"/>
    <property type="evidence" value="ECO:0007669"/>
    <property type="project" value="InterPro"/>
</dbReference>
<gene>
    <name evidence="6" type="ORF">SAMN05216241_102183</name>
</gene>
<dbReference type="PANTHER" id="PTHR36837:SF5">
    <property type="entry name" value="POLY-3-HYDROXYBUTYRATE SYNTHASE"/>
    <property type="match status" value="1"/>
</dbReference>
<dbReference type="Gene3D" id="3.40.50.1820">
    <property type="entry name" value="alpha/beta hydrolase"/>
    <property type="match status" value="1"/>
</dbReference>
<feature type="region of interest" description="Disordered" evidence="3">
    <location>
        <begin position="598"/>
        <end position="620"/>
    </location>
</feature>
<evidence type="ECO:0000259" key="5">
    <source>
        <dbReference type="Pfam" id="PF12551"/>
    </source>
</evidence>
<dbReference type="Pfam" id="PF12551">
    <property type="entry name" value="PHBC_N"/>
    <property type="match status" value="1"/>
</dbReference>
<accession>A0A1G7NI95</accession>
<evidence type="ECO:0000256" key="3">
    <source>
        <dbReference type="SAM" id="MobiDB-lite"/>
    </source>
</evidence>
<dbReference type="InterPro" id="IPR051321">
    <property type="entry name" value="PHA/PHB_synthase"/>
</dbReference>
<feature type="domain" description="Poly-beta-hydroxybutyrate polymerase N-terminal" evidence="5">
    <location>
        <begin position="54"/>
        <end position="92"/>
    </location>
</feature>
<feature type="domain" description="Poly-beta-hydroxybutyrate polymerase N-terminal" evidence="4">
    <location>
        <begin position="129"/>
        <end position="298"/>
    </location>
</feature>
<evidence type="ECO:0000313" key="7">
    <source>
        <dbReference type="Proteomes" id="UP000199415"/>
    </source>
</evidence>
<dbReference type="EMBL" id="FNCE01000002">
    <property type="protein sequence ID" value="SDF73784.1"/>
    <property type="molecule type" value="Genomic_DNA"/>
</dbReference>
<dbReference type="Pfam" id="PF07167">
    <property type="entry name" value="PhaC_N"/>
    <property type="match status" value="1"/>
</dbReference>
<name>A0A1G7NI95_9PROT</name>
<keyword evidence="1" id="KW-0808">Transferase</keyword>
<keyword evidence="7" id="KW-1185">Reference proteome</keyword>
<evidence type="ECO:0000313" key="6">
    <source>
        <dbReference type="EMBL" id="SDF73784.1"/>
    </source>
</evidence>
<feature type="compositionally biased region" description="Basic and acidic residues" evidence="3">
    <location>
        <begin position="25"/>
        <end position="36"/>
    </location>
</feature>
<dbReference type="Proteomes" id="UP000199415">
    <property type="component" value="Unassembled WGS sequence"/>
</dbReference>
<dbReference type="AlphaFoldDB" id="A0A1G7NI95"/>
<feature type="region of interest" description="Disordered" evidence="3">
    <location>
        <begin position="1"/>
        <end position="50"/>
    </location>
</feature>
<dbReference type="InterPro" id="IPR029058">
    <property type="entry name" value="AB_hydrolase_fold"/>
</dbReference>
<dbReference type="InterPro" id="IPR022211">
    <property type="entry name" value="PHBC_N"/>
</dbReference>
<evidence type="ECO:0000256" key="1">
    <source>
        <dbReference type="ARBA" id="ARBA00022679"/>
    </source>
</evidence>
<evidence type="ECO:0000259" key="4">
    <source>
        <dbReference type="Pfam" id="PF07167"/>
    </source>
</evidence>
<sequence>MSVGDDSWDAPAWAAAGETSNSGDRGGHTSAGEREPASGIPDPLPPDEPQHLITFDRLTRAMLGRMTGGVSPAALAQAYADWWAHLATAPGKQLQLLHKAHRKSVRYAAWLPHAPGGHECPRCIEPLSQDRRFEADAWQVFPFNAIHQAFLLTQQWWHNASTEVRGVRQHHEDIVEFATRQLLDVVQPGNFPATNPEVIEKTVRDGGTNFVHGHLNLLEDVNRYLAGEPPVGAETYEIGRDLAVTPGKVVFRNALMELIQYTPQTDSVATEPVLIVPAWIMKYYVLDLSPHNSLIRWLVAQGFTVFCISWKNPTKDDWNIGFDDYRTLGLLEALKAMQTIVPERQIHAVGYCIGGTLLATAAAHMGRDGEEPFASLTLFAAQTDFTNPGELGLFVDESQVSFLEDMMWDQGYLDPKQMKGAFQLLRSNDLVWSHFVRAYFMGERERMIDLMAWNADGTRLPYRMHSEYLRTFYLQNAFAEGRYTIEGGAVTMTNIDPPIFAVASEKDHIAPWRSVYKLHLLADTPVTFVLSSGGHNGAIVSEPGHPRRSYSIATRPAHASYLEPDGWREQAERHDGSWWPAWRDWLLARSSGWSKPPAMGAPAEGYPPIADAPGTYVHEP</sequence>
<dbReference type="SUPFAM" id="SSF53474">
    <property type="entry name" value="alpha/beta-Hydrolases"/>
    <property type="match status" value="1"/>
</dbReference>
<dbReference type="STRING" id="1082479.SAMN05216241_102183"/>
<protein>
    <submittedName>
        <fullName evidence="6">Polyhydroxyalkanoate synthase</fullName>
    </submittedName>
</protein>
<evidence type="ECO:0000256" key="2">
    <source>
        <dbReference type="ARBA" id="ARBA00023315"/>
    </source>
</evidence>
<dbReference type="PANTHER" id="PTHR36837">
    <property type="entry name" value="POLY(3-HYDROXYALKANOATE) POLYMERASE SUBUNIT PHAC"/>
    <property type="match status" value="1"/>
</dbReference>
<reference evidence="6 7" key="1">
    <citation type="submission" date="2016-10" db="EMBL/GenBank/DDBJ databases">
        <authorList>
            <person name="de Groot N.N."/>
        </authorList>
    </citation>
    <scope>NUCLEOTIDE SEQUENCE [LARGE SCALE GENOMIC DNA]</scope>
    <source>
        <strain evidence="6 7">DSM 25584</strain>
    </source>
</reference>
<dbReference type="InterPro" id="IPR010941">
    <property type="entry name" value="PhaC_N"/>
</dbReference>
<proteinExistence type="predicted"/>